<evidence type="ECO:0000313" key="1">
    <source>
        <dbReference type="EMBL" id="OWY97925.1"/>
    </source>
</evidence>
<accession>A0A225UWR4</accession>
<name>A0A225UWR4_9STRA</name>
<dbReference type="Proteomes" id="UP000198211">
    <property type="component" value="Unassembled WGS sequence"/>
</dbReference>
<dbReference type="AlphaFoldDB" id="A0A225UWR4"/>
<keyword evidence="1" id="KW-0695">RNA-directed DNA polymerase</keyword>
<proteinExistence type="predicted"/>
<comment type="caution">
    <text evidence="1">The sequence shown here is derived from an EMBL/GenBank/DDBJ whole genome shotgun (WGS) entry which is preliminary data.</text>
</comment>
<organism evidence="1 2">
    <name type="scientific">Phytophthora megakarya</name>
    <dbReference type="NCBI Taxonomy" id="4795"/>
    <lineage>
        <taxon>Eukaryota</taxon>
        <taxon>Sar</taxon>
        <taxon>Stramenopiles</taxon>
        <taxon>Oomycota</taxon>
        <taxon>Peronosporomycetes</taxon>
        <taxon>Peronosporales</taxon>
        <taxon>Peronosporaceae</taxon>
        <taxon>Phytophthora</taxon>
    </lineage>
</organism>
<keyword evidence="2" id="KW-1185">Reference proteome</keyword>
<keyword evidence="1" id="KW-0808">Transferase</keyword>
<gene>
    <name evidence="1" type="ORF">PHMEG_00031427</name>
</gene>
<dbReference type="EMBL" id="NBNE01009931">
    <property type="protein sequence ID" value="OWY97925.1"/>
    <property type="molecule type" value="Genomic_DNA"/>
</dbReference>
<keyword evidence="1" id="KW-0548">Nucleotidyltransferase</keyword>
<protein>
    <submittedName>
        <fullName evidence="1">Reverse transcriptase</fullName>
    </submittedName>
</protein>
<reference evidence="2" key="1">
    <citation type="submission" date="2017-03" db="EMBL/GenBank/DDBJ databases">
        <title>Phytopthora megakarya and P. palmivora, two closely related causual agents of cacao black pod achieved similar genome size and gene model numbers by different mechanisms.</title>
        <authorList>
            <person name="Ali S."/>
            <person name="Shao J."/>
            <person name="Larry D.J."/>
            <person name="Kronmiller B."/>
            <person name="Shen D."/>
            <person name="Strem M.D."/>
            <person name="Melnick R.L."/>
            <person name="Guiltinan M.J."/>
            <person name="Tyler B.M."/>
            <person name="Meinhardt L.W."/>
            <person name="Bailey B.A."/>
        </authorList>
    </citation>
    <scope>NUCLEOTIDE SEQUENCE [LARGE SCALE GENOMIC DNA]</scope>
    <source>
        <strain evidence="2">zdho120</strain>
    </source>
</reference>
<dbReference type="GO" id="GO:0003964">
    <property type="term" value="F:RNA-directed DNA polymerase activity"/>
    <property type="evidence" value="ECO:0007669"/>
    <property type="project" value="UniProtKB-KW"/>
</dbReference>
<evidence type="ECO:0000313" key="2">
    <source>
        <dbReference type="Proteomes" id="UP000198211"/>
    </source>
</evidence>
<dbReference type="OrthoDB" id="115435at2759"/>
<sequence length="139" mass="15326">MCQKVEDLLEAGDKWNLSIKFLGMDTVGYLGHQVSIGGLVGEPKRTEISDQSAITRIISIYAVVPSRFIEYYASVLYELREMEAHKAFTTVKVKIATMLLLLGESIQLFLSCETLPDVGCVVMPLGAHQIGLDAVVHQI</sequence>